<dbReference type="PANTHER" id="PTHR31876">
    <property type="entry name" value="COV-LIKE PROTEIN 1"/>
    <property type="match status" value="1"/>
</dbReference>
<accession>A0A7C3Z2P5</accession>
<dbReference type="EMBL" id="DTMQ01000044">
    <property type="protein sequence ID" value="HGE99880.1"/>
    <property type="molecule type" value="Genomic_DNA"/>
</dbReference>
<comment type="caution">
    <text evidence="2">The sequence shown here is derived from an EMBL/GenBank/DDBJ whole genome shotgun (WGS) entry which is preliminary data.</text>
</comment>
<dbReference type="AlphaFoldDB" id="A0A7C3Z2P5"/>
<feature type="transmembrane region" description="Helical" evidence="1">
    <location>
        <begin position="7"/>
        <end position="29"/>
    </location>
</feature>
<reference evidence="2" key="1">
    <citation type="journal article" date="2020" name="mSystems">
        <title>Genome- and Community-Level Interaction Insights into Carbon Utilization and Element Cycling Functions of Hydrothermarchaeota in Hydrothermal Sediment.</title>
        <authorList>
            <person name="Zhou Z."/>
            <person name="Liu Y."/>
            <person name="Xu W."/>
            <person name="Pan J."/>
            <person name="Luo Z.H."/>
            <person name="Li M."/>
        </authorList>
    </citation>
    <scope>NUCLEOTIDE SEQUENCE [LARGE SCALE GENOMIC DNA]</scope>
    <source>
        <strain evidence="2">SpSt-906</strain>
    </source>
</reference>
<keyword evidence="1" id="KW-0812">Transmembrane</keyword>
<proteinExistence type="predicted"/>
<dbReference type="Pfam" id="PF04367">
    <property type="entry name" value="DUF502"/>
    <property type="match status" value="1"/>
</dbReference>
<dbReference type="PANTHER" id="PTHR31876:SF26">
    <property type="entry name" value="PROTEIN LIKE COV 2"/>
    <property type="match status" value="1"/>
</dbReference>
<evidence type="ECO:0000256" key="1">
    <source>
        <dbReference type="SAM" id="Phobius"/>
    </source>
</evidence>
<organism evidence="2">
    <name type="scientific">candidate division WOR-3 bacterium</name>
    <dbReference type="NCBI Taxonomy" id="2052148"/>
    <lineage>
        <taxon>Bacteria</taxon>
        <taxon>Bacteria division WOR-3</taxon>
    </lineage>
</organism>
<keyword evidence="1" id="KW-0472">Membrane</keyword>
<evidence type="ECO:0000313" key="2">
    <source>
        <dbReference type="EMBL" id="HGE99880.1"/>
    </source>
</evidence>
<keyword evidence="1" id="KW-1133">Transmembrane helix</keyword>
<protein>
    <submittedName>
        <fullName evidence="2">DUF502 domain-containing protein</fullName>
    </submittedName>
</protein>
<feature type="transmembrane region" description="Helical" evidence="1">
    <location>
        <begin position="49"/>
        <end position="72"/>
    </location>
</feature>
<sequence>MRILRRYLIAGIVTILPIGLTIFLLWFLISRFGSLLSPLLSLLPFLSHLPQPLLSLLGFFAFLIFILLVGALTSNFLGRWLLTFLEDILSGLPIVKSIYTSAKKLTETVFVDKKTLKKMVLVEYPRKDLYTLGFLILEEELFLPDGKPYLLVFLPATPNPTTGWLVIAPKGEVKELKIPVEEGIKIIVSGGIVLSEETKKKLTE</sequence>
<gene>
    <name evidence="2" type="ORF">ENX07_07440</name>
</gene>
<name>A0A7C3Z2P5_UNCW3</name>
<dbReference type="InterPro" id="IPR007462">
    <property type="entry name" value="COV1-like"/>
</dbReference>